<protein>
    <recommendedName>
        <fullName evidence="3">YtxH domain-containing protein</fullName>
    </recommendedName>
</protein>
<evidence type="ECO:0008006" key="3">
    <source>
        <dbReference type="Google" id="ProtNLM"/>
    </source>
</evidence>
<dbReference type="RefSeq" id="WP_176277934.1">
    <property type="nucleotide sequence ID" value="NZ_JABWMH010000001.1"/>
</dbReference>
<accession>A0ABX2MY35</accession>
<sequence length="52" mass="5524">MMKIFKSDLTYSLGGGFIAGALVLFFMQPAEQRPDLGQNLSSTVSSASQLIG</sequence>
<proteinExistence type="predicted"/>
<evidence type="ECO:0000313" key="1">
    <source>
        <dbReference type="EMBL" id="NVD26359.1"/>
    </source>
</evidence>
<name>A0ABX2MY35_9SPHN</name>
<organism evidence="1 2">
    <name type="scientific">Parasphingorhabdus flavimaris</name>
    <dbReference type="NCBI Taxonomy" id="266812"/>
    <lineage>
        <taxon>Bacteria</taxon>
        <taxon>Pseudomonadati</taxon>
        <taxon>Pseudomonadota</taxon>
        <taxon>Alphaproteobacteria</taxon>
        <taxon>Sphingomonadales</taxon>
        <taxon>Sphingomonadaceae</taxon>
        <taxon>Parasphingorhabdus</taxon>
    </lineage>
</organism>
<comment type="caution">
    <text evidence="1">The sequence shown here is derived from an EMBL/GenBank/DDBJ whole genome shotgun (WGS) entry which is preliminary data.</text>
</comment>
<gene>
    <name evidence="1" type="ORF">HUO14_00410</name>
</gene>
<dbReference type="Proteomes" id="UP000652427">
    <property type="component" value="Unassembled WGS sequence"/>
</dbReference>
<keyword evidence="2" id="KW-1185">Reference proteome</keyword>
<evidence type="ECO:0000313" key="2">
    <source>
        <dbReference type="Proteomes" id="UP000652427"/>
    </source>
</evidence>
<dbReference type="EMBL" id="JABWMH010000001">
    <property type="protein sequence ID" value="NVD26359.1"/>
    <property type="molecule type" value="Genomic_DNA"/>
</dbReference>
<reference evidence="1 2" key="1">
    <citation type="submission" date="2020-06" db="EMBL/GenBank/DDBJ databases">
        <authorList>
            <person name="Kim S.-J."/>
            <person name="Park S.-J."/>
        </authorList>
    </citation>
    <scope>NUCLEOTIDE SEQUENCE [LARGE SCALE GENOMIC DNA]</scope>
    <source>
        <strain evidence="1 2">SW-151</strain>
    </source>
</reference>